<dbReference type="GeneID" id="56473845"/>
<dbReference type="RefSeq" id="WP_063233984.1">
    <property type="nucleotide sequence ID" value="NZ_BCVO01000013.1"/>
</dbReference>
<feature type="transmembrane region" description="Helical" evidence="1">
    <location>
        <begin position="154"/>
        <end position="172"/>
    </location>
</feature>
<dbReference type="EMBL" id="CP017704">
    <property type="protein sequence ID" value="ASS94919.1"/>
    <property type="molecule type" value="Genomic_DNA"/>
</dbReference>
<dbReference type="GO" id="GO:0006629">
    <property type="term" value="P:lipid metabolic process"/>
    <property type="evidence" value="ECO:0007669"/>
    <property type="project" value="InterPro"/>
</dbReference>
<keyword evidence="1" id="KW-0812">Transmembrane</keyword>
<name>A0A223EI33_9BACI</name>
<dbReference type="InterPro" id="IPR005804">
    <property type="entry name" value="FA_desaturase_dom"/>
</dbReference>
<accession>A0A223EI33</accession>
<feature type="transmembrane region" description="Helical" evidence="1">
    <location>
        <begin position="210"/>
        <end position="228"/>
    </location>
</feature>
<reference evidence="3 4" key="1">
    <citation type="submission" date="2016-10" db="EMBL/GenBank/DDBJ databases">
        <title>The whole genome sequencing and assembly of Bacillus simplex DSM 1321 strain.</title>
        <authorList>
            <person name="Park M.-K."/>
            <person name="Lee Y.-J."/>
            <person name="Yi H."/>
            <person name="Bahn Y.-S."/>
            <person name="Kim J.F."/>
            <person name="Lee D.-W."/>
        </authorList>
    </citation>
    <scope>NUCLEOTIDE SEQUENCE [LARGE SCALE GENOMIC DNA]</scope>
    <source>
        <strain evidence="3 4">DSM 1321</strain>
    </source>
</reference>
<dbReference type="CDD" id="cd03507">
    <property type="entry name" value="Delta12-FADS-like"/>
    <property type="match status" value="1"/>
</dbReference>
<evidence type="ECO:0000313" key="3">
    <source>
        <dbReference type="EMBL" id="ASS94919.1"/>
    </source>
</evidence>
<sequence length="352" mass="40770">MSNHNHNQKQLRKDIAPFEKSNTKSSVKQLINTFPPFFLLWFLAYQSLTISYWLTLALAVLASGFVVRIFIIFHDCCHQSFFKSRKANSILGTISGIVTLFPYEQWKHSHSIHHATSSNLNKRGTGDIWIMTVDEYTAASFWGRLAYRLYRNPIVMFGLGPFYLFLVSNRLNKKGAKKKERMNTYLTNAAILAIYGLLCLAIGWQAFLMIQVPMLFVTGSLGIWLFYVQHQFEDSYFEEESEWDYVKAAIDGSSYYKLPKVLQWVTGNIGFHHVHHLSPRVPNYNLEKVHDSTLPLQQATTITLSSSLKSLRFRLYDGENKTFVSFKEIKERLNETKSKVEINNKRPSLQEK</sequence>
<keyword evidence="1" id="KW-1133">Transmembrane helix</keyword>
<dbReference type="GO" id="GO:0016717">
    <property type="term" value="F:oxidoreductase activity, acting on paired donors, with oxidation of a pair of donors resulting in the reduction of molecular oxygen to two molecules of water"/>
    <property type="evidence" value="ECO:0007669"/>
    <property type="project" value="TreeGrafter"/>
</dbReference>
<dbReference type="GO" id="GO:0016020">
    <property type="term" value="C:membrane"/>
    <property type="evidence" value="ECO:0007669"/>
    <property type="project" value="TreeGrafter"/>
</dbReference>
<organism evidence="3 4">
    <name type="scientific">Peribacillus simplex NBRC 15720 = DSM 1321</name>
    <dbReference type="NCBI Taxonomy" id="1349754"/>
    <lineage>
        <taxon>Bacteria</taxon>
        <taxon>Bacillati</taxon>
        <taxon>Bacillota</taxon>
        <taxon>Bacilli</taxon>
        <taxon>Bacillales</taxon>
        <taxon>Bacillaceae</taxon>
        <taxon>Peribacillus</taxon>
    </lineage>
</organism>
<feature type="transmembrane region" description="Helical" evidence="1">
    <location>
        <begin position="184"/>
        <end position="204"/>
    </location>
</feature>
<dbReference type="PANTHER" id="PTHR19353:SF73">
    <property type="entry name" value="FATTY ACID DESATURASE"/>
    <property type="match status" value="1"/>
</dbReference>
<dbReference type="OrthoDB" id="9769653at2"/>
<feature type="transmembrane region" description="Helical" evidence="1">
    <location>
        <begin position="52"/>
        <end position="73"/>
    </location>
</feature>
<evidence type="ECO:0000259" key="2">
    <source>
        <dbReference type="Pfam" id="PF00487"/>
    </source>
</evidence>
<evidence type="ECO:0000256" key="1">
    <source>
        <dbReference type="SAM" id="Phobius"/>
    </source>
</evidence>
<dbReference type="InterPro" id="IPR012171">
    <property type="entry name" value="Fatty_acid_desaturase"/>
</dbReference>
<dbReference type="Pfam" id="PF00487">
    <property type="entry name" value="FA_desaturase"/>
    <property type="match status" value="1"/>
</dbReference>
<evidence type="ECO:0000313" key="4">
    <source>
        <dbReference type="Proteomes" id="UP000214618"/>
    </source>
</evidence>
<dbReference type="Proteomes" id="UP000214618">
    <property type="component" value="Chromosome"/>
</dbReference>
<dbReference type="PANTHER" id="PTHR19353">
    <property type="entry name" value="FATTY ACID DESATURASE 2"/>
    <property type="match status" value="1"/>
</dbReference>
<gene>
    <name evidence="3" type="ORF">BS1321_13910</name>
</gene>
<feature type="domain" description="Fatty acid desaturase" evidence="2">
    <location>
        <begin position="53"/>
        <end position="292"/>
    </location>
</feature>
<proteinExistence type="predicted"/>
<protein>
    <submittedName>
        <fullName evidence="3">Fatty acid desaturase</fullName>
    </submittedName>
</protein>
<keyword evidence="1" id="KW-0472">Membrane</keyword>
<dbReference type="AlphaFoldDB" id="A0A223EI33"/>